<feature type="compositionally biased region" description="Low complexity" evidence="2">
    <location>
        <begin position="254"/>
        <end position="267"/>
    </location>
</feature>
<feature type="compositionally biased region" description="Low complexity" evidence="2">
    <location>
        <begin position="424"/>
        <end position="460"/>
    </location>
</feature>
<feature type="region of interest" description="Disordered" evidence="2">
    <location>
        <begin position="759"/>
        <end position="778"/>
    </location>
</feature>
<evidence type="ECO:0000256" key="1">
    <source>
        <dbReference type="SAM" id="Coils"/>
    </source>
</evidence>
<sequence>MQREEPRKIGRLPALGQHQTPQRARGGTSRVSDAFNLSLGESPLTGGLTDMRVQDMEPAQWSRPKRRSSVQAPVAYIDEEDEEEDEEEDIDFVPEENSDMDMEEVYEEDAEEGYEAQDEPDEPEEHVQPLPRAPRPAPTPARQAPTPSGRAQPTPGYTRPQPTPRSQPASARRPARPAPRPIQAVGMLDYDAIDYDKITDPFKDGKRDYMRGRAPPPPAEEAPVESTPRNPRARPSLSAEIDVDEIPHVPSAPTPARATSRTTPRKPTLQETLPRMPTPKEPTPRKALAAHASPQPVSTTPRTLPRASLGQHEARSLAREEGTASTTPRIAREVKARVSDVPSRAHDDAEVSSEAEAYAETSRHGETSGQAETSARAESSARSPVAARTSAATRAPAPARTDTARAPAPARTEIRAHPLAPADASPARAEPSLAPRAASSLAPRAEPTAARPSSALGSSAPRPPARPRPSAPRPSAAPLDAPAPPAPAPSTEAPPARPSVAPRPSFGVRTPAKPTRSNRVITEQLLQWKARYIELEEEKALLEQRLANASDMDESMERELAEELEAVRQGQKDDRRKMRRVVRELESHIADVKVKYDERYWDLLTSSPTGYDSPQVQLVLRDNEITQLKGDVARLERQLALERHQSMFLVGLNKWRAKQARTTEADETYHLHARIAQLERELDAAHARPERIEAPASSTPPRPSAETPDASSSPQMQLQDIGLEPEPAAAPSATPVRPPLKPGVTPMQQRVQGTQFALDVESTPMLARTEEPQGGKKRKILSQKSNLFNIAEAASTPLNPALQFGFLSPTDDS</sequence>
<feature type="compositionally biased region" description="Acidic residues" evidence="2">
    <location>
        <begin position="77"/>
        <end position="124"/>
    </location>
</feature>
<evidence type="ECO:0000313" key="4">
    <source>
        <dbReference type="Proteomes" id="UP001217754"/>
    </source>
</evidence>
<name>A0AAF0JGT6_9BASI</name>
<gene>
    <name evidence="3" type="ORF">MJAP1_003232</name>
</gene>
<feature type="compositionally biased region" description="Low complexity" evidence="2">
    <location>
        <begin position="371"/>
        <end position="411"/>
    </location>
</feature>
<feature type="compositionally biased region" description="Pro residues" evidence="2">
    <location>
        <begin position="461"/>
        <end position="472"/>
    </location>
</feature>
<dbReference type="AlphaFoldDB" id="A0AAF0JGT6"/>
<keyword evidence="4" id="KW-1185">Reference proteome</keyword>
<evidence type="ECO:0000313" key="3">
    <source>
        <dbReference type="EMBL" id="WFD40246.1"/>
    </source>
</evidence>
<feature type="compositionally biased region" description="Low complexity" evidence="2">
    <location>
        <begin position="724"/>
        <end position="735"/>
    </location>
</feature>
<feature type="compositionally biased region" description="Basic and acidic residues" evidence="2">
    <location>
        <begin position="330"/>
        <end position="349"/>
    </location>
</feature>
<dbReference type="GeneID" id="85226883"/>
<reference evidence="3" key="1">
    <citation type="submission" date="2023-03" db="EMBL/GenBank/DDBJ databases">
        <title>Mating type loci evolution in Malassezia.</title>
        <authorList>
            <person name="Coelho M.A."/>
        </authorList>
    </citation>
    <scope>NUCLEOTIDE SEQUENCE</scope>
    <source>
        <strain evidence="3">CBS 9431</strain>
    </source>
</reference>
<protein>
    <submittedName>
        <fullName evidence="3">Uncharacterized protein</fullName>
    </submittedName>
</protein>
<feature type="compositionally biased region" description="Basic and acidic residues" evidence="2">
    <location>
        <begin position="194"/>
        <end position="211"/>
    </location>
</feature>
<dbReference type="Proteomes" id="UP001217754">
    <property type="component" value="Chromosome 6"/>
</dbReference>
<accession>A0AAF0JGT6</accession>
<feature type="compositionally biased region" description="Low complexity" evidence="2">
    <location>
        <begin position="489"/>
        <end position="505"/>
    </location>
</feature>
<feature type="coiled-coil region" evidence="1">
    <location>
        <begin position="518"/>
        <end position="559"/>
    </location>
</feature>
<evidence type="ECO:0000256" key="2">
    <source>
        <dbReference type="SAM" id="MobiDB-lite"/>
    </source>
</evidence>
<feature type="compositionally biased region" description="Basic and acidic residues" evidence="2">
    <location>
        <begin position="312"/>
        <end position="322"/>
    </location>
</feature>
<feature type="region of interest" description="Disordered" evidence="2">
    <location>
        <begin position="691"/>
        <end position="746"/>
    </location>
</feature>
<feature type="region of interest" description="Disordered" evidence="2">
    <location>
        <begin position="1"/>
        <end position="515"/>
    </location>
</feature>
<dbReference type="RefSeq" id="XP_060123143.1">
    <property type="nucleotide sequence ID" value="XM_060267160.1"/>
</dbReference>
<feature type="compositionally biased region" description="Polar residues" evidence="2">
    <location>
        <begin position="709"/>
        <end position="718"/>
    </location>
</feature>
<dbReference type="EMBL" id="CP119963">
    <property type="protein sequence ID" value="WFD40246.1"/>
    <property type="molecule type" value="Genomic_DNA"/>
</dbReference>
<organism evidence="3 4">
    <name type="scientific">Malassezia japonica</name>
    <dbReference type="NCBI Taxonomy" id="223818"/>
    <lineage>
        <taxon>Eukaryota</taxon>
        <taxon>Fungi</taxon>
        <taxon>Dikarya</taxon>
        <taxon>Basidiomycota</taxon>
        <taxon>Ustilaginomycotina</taxon>
        <taxon>Malasseziomycetes</taxon>
        <taxon>Malasseziales</taxon>
        <taxon>Malasseziaceae</taxon>
        <taxon>Malassezia</taxon>
    </lineage>
</organism>
<proteinExistence type="predicted"/>
<keyword evidence="1" id="KW-0175">Coiled coil</keyword>